<proteinExistence type="inferred from homology"/>
<keyword evidence="2" id="KW-0489">Methyltransferase</keyword>
<evidence type="ECO:0008006" key="6">
    <source>
        <dbReference type="Google" id="ProtNLM"/>
    </source>
</evidence>
<dbReference type="RefSeq" id="XP_042915040.1">
    <property type="nucleotide sequence ID" value="XM_043072581.1"/>
</dbReference>
<evidence type="ECO:0000313" key="4">
    <source>
        <dbReference type="EMBL" id="PNW70890.1"/>
    </source>
</evidence>
<gene>
    <name evidence="4" type="ORF">CHLRE_17g737650v5</name>
</gene>
<protein>
    <recommendedName>
        <fullName evidence="6">S-adenosyl-L-methionine-dependent methyltransferase</fullName>
    </recommendedName>
</protein>
<reference evidence="4 5" key="1">
    <citation type="journal article" date="2007" name="Science">
        <title>The Chlamydomonas genome reveals the evolution of key animal and plant functions.</title>
        <authorList>
            <person name="Merchant S.S."/>
            <person name="Prochnik S.E."/>
            <person name="Vallon O."/>
            <person name="Harris E.H."/>
            <person name="Karpowicz S.J."/>
            <person name="Witman G.B."/>
            <person name="Terry A."/>
            <person name="Salamov A."/>
            <person name="Fritz-Laylin L.K."/>
            <person name="Marechal-Drouard L."/>
            <person name="Marshall W.F."/>
            <person name="Qu L.H."/>
            <person name="Nelson D.R."/>
            <person name="Sanderfoot A.A."/>
            <person name="Spalding M.H."/>
            <person name="Kapitonov V.V."/>
            <person name="Ren Q."/>
            <person name="Ferris P."/>
            <person name="Lindquist E."/>
            <person name="Shapiro H."/>
            <person name="Lucas S.M."/>
            <person name="Grimwood J."/>
            <person name="Schmutz J."/>
            <person name="Cardol P."/>
            <person name="Cerutti H."/>
            <person name="Chanfreau G."/>
            <person name="Chen C.L."/>
            <person name="Cognat V."/>
            <person name="Croft M.T."/>
            <person name="Dent R."/>
            <person name="Dutcher S."/>
            <person name="Fernandez E."/>
            <person name="Fukuzawa H."/>
            <person name="Gonzalez-Ballester D."/>
            <person name="Gonzalez-Halphen D."/>
            <person name="Hallmann A."/>
            <person name="Hanikenne M."/>
            <person name="Hippler M."/>
            <person name="Inwood W."/>
            <person name="Jabbari K."/>
            <person name="Kalanon M."/>
            <person name="Kuras R."/>
            <person name="Lefebvre P.A."/>
            <person name="Lemaire S.D."/>
            <person name="Lobanov A.V."/>
            <person name="Lohr M."/>
            <person name="Manuell A."/>
            <person name="Meier I."/>
            <person name="Mets L."/>
            <person name="Mittag M."/>
            <person name="Mittelmeier T."/>
            <person name="Moroney J.V."/>
            <person name="Moseley J."/>
            <person name="Napoli C."/>
            <person name="Nedelcu A.M."/>
            <person name="Niyogi K."/>
            <person name="Novoselov S.V."/>
            <person name="Paulsen I.T."/>
            <person name="Pazour G."/>
            <person name="Purton S."/>
            <person name="Ral J.P."/>
            <person name="Riano-Pachon D.M."/>
            <person name="Riekhof W."/>
            <person name="Rymarquis L."/>
            <person name="Schroda M."/>
            <person name="Stern D."/>
            <person name="Umen J."/>
            <person name="Willows R."/>
            <person name="Wilson N."/>
            <person name="Zimmer S.L."/>
            <person name="Allmer J."/>
            <person name="Balk J."/>
            <person name="Bisova K."/>
            <person name="Chen C.J."/>
            <person name="Elias M."/>
            <person name="Gendler K."/>
            <person name="Hauser C."/>
            <person name="Lamb M.R."/>
            <person name="Ledford H."/>
            <person name="Long J.C."/>
            <person name="Minagawa J."/>
            <person name="Page M.D."/>
            <person name="Pan J."/>
            <person name="Pootakham W."/>
            <person name="Roje S."/>
            <person name="Rose A."/>
            <person name="Stahlberg E."/>
            <person name="Terauchi A.M."/>
            <person name="Yang P."/>
            <person name="Ball S."/>
            <person name="Bowler C."/>
            <person name="Dieckmann C.L."/>
            <person name="Gladyshev V.N."/>
            <person name="Green P."/>
            <person name="Jorgensen R."/>
            <person name="Mayfield S."/>
            <person name="Mueller-Roeber B."/>
            <person name="Rajamani S."/>
            <person name="Sayre R.T."/>
            <person name="Brokstein P."/>
            <person name="Dubchak I."/>
            <person name="Goodstein D."/>
            <person name="Hornick L."/>
            <person name="Huang Y.W."/>
            <person name="Jhaveri J."/>
            <person name="Luo Y."/>
            <person name="Martinez D."/>
            <person name="Ngau W.C."/>
            <person name="Otillar B."/>
            <person name="Poliakov A."/>
            <person name="Porter A."/>
            <person name="Szajkowski L."/>
            <person name="Werner G."/>
            <person name="Zhou K."/>
            <person name="Grigoriev I.V."/>
            <person name="Rokhsar D.S."/>
            <person name="Grossman A.R."/>
        </authorList>
    </citation>
    <scope>NUCLEOTIDE SEQUENCE [LARGE SCALE GENOMIC DNA]</scope>
    <source>
        <strain evidence="5">CC-503</strain>
    </source>
</reference>
<dbReference type="OMA" id="RMAMETF"/>
<dbReference type="Pfam" id="PF04072">
    <property type="entry name" value="LCM"/>
    <property type="match status" value="1"/>
</dbReference>
<organism evidence="4 5">
    <name type="scientific">Chlamydomonas reinhardtii</name>
    <name type="common">Chlamydomonas smithii</name>
    <dbReference type="NCBI Taxonomy" id="3055"/>
    <lineage>
        <taxon>Eukaryota</taxon>
        <taxon>Viridiplantae</taxon>
        <taxon>Chlorophyta</taxon>
        <taxon>core chlorophytes</taxon>
        <taxon>Chlorophyceae</taxon>
        <taxon>CS clade</taxon>
        <taxon>Chlamydomonadales</taxon>
        <taxon>Chlamydomonadaceae</taxon>
        <taxon>Chlamydomonas</taxon>
    </lineage>
</organism>
<dbReference type="PaxDb" id="3055-EDO98485"/>
<name>A0A2K3CRI0_CHLRE</name>
<dbReference type="InterPro" id="IPR007213">
    <property type="entry name" value="Ppm1/Ppm2/Tcmp"/>
</dbReference>
<dbReference type="GO" id="GO:0008168">
    <property type="term" value="F:methyltransferase activity"/>
    <property type="evidence" value="ECO:0007669"/>
    <property type="project" value="UniProtKB-KW"/>
</dbReference>
<sequence>MTSTDAAHPSNAGAAAVAETPAFTTASSAERDTAAPAGAKAAAAATAVPAADKAGSSKLGLLYMVTRGQPTNYDMLVFRTLNRELGRPNANADNLASRLRDELMPGRSWVLKHLPGSRAQLRRTLENPLWGVPGAVNFIDARTKWFDGAVTEALADGIQQVVIVAAGYDTRAYRLGAPGVRFFEVDLPSASHAKKALVEKLKFVEDPSRLPTFVAADLSRVSLAEALAGTPFDPSQRTLFTVEGLIYYLPQAAAAGLLAALSGLAAPGSRVYFDFMSQDALDGRGNFPGFKVTRKSVANKGEPFLSGIGPSREAVAAALAPHGLGLREFLTPKDMVGLMLPHESWSDRKPPIASFYYYAAADK</sequence>
<evidence type="ECO:0000256" key="2">
    <source>
        <dbReference type="ARBA" id="ARBA00022603"/>
    </source>
</evidence>
<keyword evidence="5" id="KW-1185">Reference proteome</keyword>
<dbReference type="InterPro" id="IPR029063">
    <property type="entry name" value="SAM-dependent_MTases_sf"/>
</dbReference>
<dbReference type="SUPFAM" id="SSF53335">
    <property type="entry name" value="S-adenosyl-L-methionine-dependent methyltransferases"/>
    <property type="match status" value="1"/>
</dbReference>
<evidence type="ECO:0000256" key="1">
    <source>
        <dbReference type="ARBA" id="ARBA00008138"/>
    </source>
</evidence>
<dbReference type="OrthoDB" id="203237at2759"/>
<dbReference type="AlphaFoldDB" id="A0A2K3CRI0"/>
<dbReference type="Proteomes" id="UP000006906">
    <property type="component" value="Chromosome 17"/>
</dbReference>
<dbReference type="Gramene" id="PNW70890">
    <property type="protein sequence ID" value="PNW70890"/>
    <property type="gene ID" value="CHLRE_17g737650v5"/>
</dbReference>
<dbReference type="PANTHER" id="PTHR43619">
    <property type="entry name" value="S-ADENOSYL-L-METHIONINE-DEPENDENT METHYLTRANSFERASE YKTD-RELATED"/>
    <property type="match status" value="1"/>
</dbReference>
<dbReference type="InterPro" id="IPR011610">
    <property type="entry name" value="SAM_mthyl_Trfase_ML2640-like"/>
</dbReference>
<dbReference type="PANTHER" id="PTHR43619:SF2">
    <property type="entry name" value="S-ADENOSYL-L-METHIONINE-DEPENDENT METHYLTRANSFERASES SUPERFAMILY PROTEIN"/>
    <property type="match status" value="1"/>
</dbReference>
<dbReference type="Gene3D" id="3.40.50.150">
    <property type="entry name" value="Vaccinia Virus protein VP39"/>
    <property type="match status" value="1"/>
</dbReference>
<dbReference type="NCBIfam" id="TIGR00027">
    <property type="entry name" value="mthyl_TIGR00027"/>
    <property type="match status" value="1"/>
</dbReference>
<comment type="similarity">
    <text evidence="1">Belongs to the UPF0677 family.</text>
</comment>
<evidence type="ECO:0000313" key="5">
    <source>
        <dbReference type="Proteomes" id="UP000006906"/>
    </source>
</evidence>
<dbReference type="ExpressionAtlas" id="A0A2K3CRI0">
    <property type="expression patterns" value="differential"/>
</dbReference>
<dbReference type="KEGG" id="cre:CHLRE_17g737650v5"/>
<dbReference type="STRING" id="3055.A0A2K3CRI0"/>
<accession>A0A2K3CRI0</accession>
<dbReference type="GO" id="GO:0032259">
    <property type="term" value="P:methylation"/>
    <property type="evidence" value="ECO:0007669"/>
    <property type="project" value="UniProtKB-KW"/>
</dbReference>
<dbReference type="EMBL" id="CM008978">
    <property type="protein sequence ID" value="PNW70890.1"/>
    <property type="molecule type" value="Genomic_DNA"/>
</dbReference>
<dbReference type="InParanoid" id="A0A2K3CRI0"/>
<keyword evidence="3" id="KW-0808">Transferase</keyword>
<evidence type="ECO:0000256" key="3">
    <source>
        <dbReference type="ARBA" id="ARBA00022679"/>
    </source>
</evidence>
<dbReference type="GeneID" id="5725174"/>